<dbReference type="EMBL" id="LT629689">
    <property type="protein sequence ID" value="SDE86584.1"/>
    <property type="molecule type" value="Genomic_DNA"/>
</dbReference>
<evidence type="ECO:0000256" key="1">
    <source>
        <dbReference type="SAM" id="MobiDB-lite"/>
    </source>
</evidence>
<evidence type="ECO:0008006" key="4">
    <source>
        <dbReference type="Google" id="ProtNLM"/>
    </source>
</evidence>
<gene>
    <name evidence="2" type="ORF">SAMN05216591_1209</name>
</gene>
<dbReference type="RefSeq" id="WP_010564636.1">
    <property type="nucleotide sequence ID" value="NZ_LT629689.1"/>
</dbReference>
<proteinExistence type="predicted"/>
<sequence>MQKIGDSTSTANGAKEFTKGQPGTGVDATVITAEWLNAIQRELVNLVLGGGLTIVPGDDSQVLKAIQAIQLAAVTWAKLGGKPTTVSGFGITDAFTKTETATAIQKAVSDLVDSSPAALDTLKELAEALGNDPNFATTVTNALASKAAKATSLAGYGIIDAYSKGVTYSRAEVEDLLALEVGRLKAIPIFSRHQKLSVWATGTNSVISLKAEKLVIGSGSAVQAVGRVEQSLNMQSSGLGGLDVGVVAPSSCYGAWVATNGESVAATAALMPVLLGSTTLGSPVITGLPSTASMRVGMQFSSALFPWGVTIKSIDSASQITASHSALATAASDNLRFAYEPVLPAGYIASRFSSFFTDSSANKFPLSYTQWNRFVRIRPAAATNVVTLPGMVSGVQGNPSHPPTFVPVALGAFVPPTALKISLTLYGYLSNSSLIAAPNPGHYGVIYTPIGASPLHLSQGASAGATHVAASGEMVPERGYIFYASNAGASGLVLGGWEDDV</sequence>
<protein>
    <recommendedName>
        <fullName evidence="4">Phage tail protein</fullName>
    </recommendedName>
</protein>
<evidence type="ECO:0000313" key="3">
    <source>
        <dbReference type="Proteomes" id="UP000182858"/>
    </source>
</evidence>
<name>A0ABY0N5I7_9PSED</name>
<evidence type="ECO:0000313" key="2">
    <source>
        <dbReference type="EMBL" id="SDE86584.1"/>
    </source>
</evidence>
<feature type="compositionally biased region" description="Polar residues" evidence="1">
    <location>
        <begin position="1"/>
        <end position="12"/>
    </location>
</feature>
<dbReference type="Proteomes" id="UP000182858">
    <property type="component" value="Chromosome I"/>
</dbReference>
<organism evidence="2 3">
    <name type="scientific">Pseudomonas extremaustralis</name>
    <dbReference type="NCBI Taxonomy" id="359110"/>
    <lineage>
        <taxon>Bacteria</taxon>
        <taxon>Pseudomonadati</taxon>
        <taxon>Pseudomonadota</taxon>
        <taxon>Gammaproteobacteria</taxon>
        <taxon>Pseudomonadales</taxon>
        <taxon>Pseudomonadaceae</taxon>
        <taxon>Pseudomonas</taxon>
    </lineage>
</organism>
<dbReference type="GeneID" id="78557712"/>
<accession>A0ABY0N5I7</accession>
<keyword evidence="3" id="KW-1185">Reference proteome</keyword>
<reference evidence="2 3" key="1">
    <citation type="submission" date="2016-10" db="EMBL/GenBank/DDBJ databases">
        <authorList>
            <person name="Varghese N."/>
            <person name="Submissions S."/>
        </authorList>
    </citation>
    <scope>NUCLEOTIDE SEQUENCE [LARGE SCALE GENOMIC DNA]</scope>
    <source>
        <strain evidence="2 3">DSM 17835</strain>
    </source>
</reference>
<feature type="region of interest" description="Disordered" evidence="1">
    <location>
        <begin position="1"/>
        <end position="21"/>
    </location>
</feature>